<dbReference type="CDD" id="cd00531">
    <property type="entry name" value="NTF2_like"/>
    <property type="match status" value="1"/>
</dbReference>
<protein>
    <submittedName>
        <fullName evidence="2">Mll3824 protein</fullName>
    </submittedName>
</protein>
<feature type="domain" description="SnoaL-like" evidence="1">
    <location>
        <begin position="57"/>
        <end position="151"/>
    </location>
</feature>
<dbReference type="RefSeq" id="WP_010911976.1">
    <property type="nucleotide sequence ID" value="NC_002678.2"/>
</dbReference>
<dbReference type="SUPFAM" id="SSF54427">
    <property type="entry name" value="NTF2-like"/>
    <property type="match status" value="1"/>
</dbReference>
<gene>
    <name evidence="2" type="ordered locus">mll3824</name>
</gene>
<proteinExistence type="predicted"/>
<dbReference type="HOGENOM" id="CLU_124277_3_0_5"/>
<evidence type="ECO:0000313" key="3">
    <source>
        <dbReference type="Proteomes" id="UP000000552"/>
    </source>
</evidence>
<dbReference type="Pfam" id="PF12680">
    <property type="entry name" value="SnoaL_2"/>
    <property type="match status" value="1"/>
</dbReference>
<organism evidence="2 3">
    <name type="scientific">Mesorhizobium japonicum (strain LMG 29417 / CECT 9101 / MAFF 303099)</name>
    <name type="common">Mesorhizobium loti (strain MAFF 303099)</name>
    <dbReference type="NCBI Taxonomy" id="266835"/>
    <lineage>
        <taxon>Bacteria</taxon>
        <taxon>Pseudomonadati</taxon>
        <taxon>Pseudomonadota</taxon>
        <taxon>Alphaproteobacteria</taxon>
        <taxon>Hyphomicrobiales</taxon>
        <taxon>Phyllobacteriaceae</taxon>
        <taxon>Mesorhizobium</taxon>
    </lineage>
</organism>
<dbReference type="InterPro" id="IPR032710">
    <property type="entry name" value="NTF2-like_dom_sf"/>
</dbReference>
<sequence length="187" mass="20698">MIHSAPPTVRAARPCPSTAIKRAPPFEDLKEYRLPSTRTPKDTFLALVRGICEASPDLPELYAENTSVVHPFDPLKRPELVGREALRRHFGAMKGTPTIRLEPTNIHVHETADPEVIVAEFSYAGHVIESGEAVSYPCIFVVRVRNGEIVESRDYVDHVGSAEARGMLSDLMEKIRQKRLTSSANAG</sequence>
<evidence type="ECO:0000259" key="1">
    <source>
        <dbReference type="Pfam" id="PF12680"/>
    </source>
</evidence>
<dbReference type="Gene3D" id="3.10.450.50">
    <property type="match status" value="1"/>
</dbReference>
<dbReference type="AlphaFoldDB" id="Q98FD5"/>
<dbReference type="Proteomes" id="UP000000552">
    <property type="component" value="Chromosome"/>
</dbReference>
<accession>Q98FD5</accession>
<evidence type="ECO:0000313" key="2">
    <source>
        <dbReference type="EMBL" id="BAB50632.1"/>
    </source>
</evidence>
<dbReference type="EMBL" id="BA000012">
    <property type="protein sequence ID" value="BAB50632.1"/>
    <property type="molecule type" value="Genomic_DNA"/>
</dbReference>
<name>Q98FD5_RHILO</name>
<dbReference type="KEGG" id="mlo:mll3824"/>
<reference evidence="2 3" key="1">
    <citation type="journal article" date="2000" name="DNA Res.">
        <title>Complete genome structure of the nitrogen-fixing symbiotic bacterium Mesorhizobium loti.</title>
        <authorList>
            <person name="Kaneko T."/>
            <person name="Nakamura Y."/>
            <person name="Sato S."/>
            <person name="Asamizu E."/>
            <person name="Kato T."/>
            <person name="Sasamoto S."/>
            <person name="Watanabe A."/>
            <person name="Idesawa K."/>
            <person name="Ishikawa A."/>
            <person name="Kawashima K."/>
            <person name="Kimura T."/>
            <person name="Kishida Y."/>
            <person name="Kiyokawa C."/>
            <person name="Kohara M."/>
            <person name="Matsumoto M."/>
            <person name="Matsuno A."/>
            <person name="Mochizuki Y."/>
            <person name="Nakayama S."/>
            <person name="Nakazaki N."/>
            <person name="Shimpo S."/>
            <person name="Sugimoto M."/>
            <person name="Takeuchi C."/>
            <person name="Yamada M."/>
            <person name="Tabata S."/>
        </authorList>
    </citation>
    <scope>NUCLEOTIDE SEQUENCE [LARGE SCALE GENOMIC DNA]</scope>
    <source>
        <strain evidence="3">LMG 29417 / CECT 9101 / MAFF 303099</strain>
    </source>
</reference>
<dbReference type="eggNOG" id="COG3631">
    <property type="taxonomic scope" value="Bacteria"/>
</dbReference>
<dbReference type="InterPro" id="IPR037401">
    <property type="entry name" value="SnoaL-like"/>
</dbReference>